<feature type="transmembrane region" description="Helical" evidence="2">
    <location>
        <begin position="380"/>
        <end position="399"/>
    </location>
</feature>
<sequence>MLSSSKHLLFLPAPFRGHPTPRPHRPLTNRLLDDYSLPVTTVTIHASPSSTTTALPAPVPDSITTRYRRPKLRIPRSQLPLCLRYPHTYQSHQLSRQESQSVAFLMRSPTMLASLPLGSLLLLLCHLLADRALAVPVLEHRGAVAAAAQPTPVPRRLPTDPTPDDIFAFYAPRHLDDDDEGDAWYESIALDRHRLDDSYAARSPTTPSKRQADQPSVPLASMGPPTFPAEFPSCPKCEADYGKLSSCMGAASVFANSTSIFNNPMAYINVIRCACTDTFQSVFPQCVDCFQHTNQCYYLGTDPQGTGAGSLTSNIRNICGFGSALLGGVATANNNVGTAIPSSPGQYTDVNTVGQGYNDQSTGAIFQSNARSSLPDVYGASWYAAVFGISALAMVMGGWRTVAGL</sequence>
<name>A0A061H4A9_9BASI</name>
<evidence type="ECO:0000313" key="4">
    <source>
        <dbReference type="Proteomes" id="UP000053664"/>
    </source>
</evidence>
<accession>A0A061H4A9</accession>
<dbReference type="HOGENOM" id="CLU_056420_0_0_1"/>
<keyword evidence="2" id="KW-1133">Transmembrane helix</keyword>
<reference evidence="3 4" key="1">
    <citation type="journal article" date="2013" name="Plant Cell">
        <title>The transition from a phytopathogenic smut ancestor to an anamorphic biocontrol agent deciphered by comparative whole-genome analysis.</title>
        <authorList>
            <person name="Lefebvre F."/>
            <person name="Joly D.L."/>
            <person name="Labbe C."/>
            <person name="Teichmann B."/>
            <person name="Linning R."/>
            <person name="Belzile F."/>
            <person name="Bakkeren G."/>
            <person name="Belanger R.R."/>
        </authorList>
    </citation>
    <scope>NUCLEOTIDE SEQUENCE [LARGE SCALE GENOMIC DNA]</scope>
    <source>
        <strain evidence="3 4">PF-1</strain>
    </source>
</reference>
<dbReference type="RefSeq" id="XP_007880569.1">
    <property type="nucleotide sequence ID" value="XM_007882378.1"/>
</dbReference>
<dbReference type="eggNOG" id="ENOG502S8C1">
    <property type="taxonomic scope" value="Eukaryota"/>
</dbReference>
<dbReference type="OrthoDB" id="3361196at2759"/>
<evidence type="ECO:0000256" key="2">
    <source>
        <dbReference type="SAM" id="Phobius"/>
    </source>
</evidence>
<dbReference type="AlphaFoldDB" id="A0A061H4A9"/>
<dbReference type="KEGG" id="pfp:PFL1_04850"/>
<proteinExistence type="predicted"/>
<dbReference type="Proteomes" id="UP000053664">
    <property type="component" value="Unassembled WGS sequence"/>
</dbReference>
<gene>
    <name evidence="3" type="ORF">PFL1_04850</name>
</gene>
<evidence type="ECO:0000256" key="1">
    <source>
        <dbReference type="SAM" id="MobiDB-lite"/>
    </source>
</evidence>
<evidence type="ECO:0000313" key="3">
    <source>
        <dbReference type="EMBL" id="EPQ27712.1"/>
    </source>
</evidence>
<protein>
    <submittedName>
        <fullName evidence="3">Uncharacterized protein</fullName>
    </submittedName>
</protein>
<keyword evidence="2" id="KW-0472">Membrane</keyword>
<feature type="region of interest" description="Disordered" evidence="1">
    <location>
        <begin position="199"/>
        <end position="222"/>
    </location>
</feature>
<organism evidence="3 4">
    <name type="scientific">Pseudozyma flocculosa PF-1</name>
    <dbReference type="NCBI Taxonomy" id="1277687"/>
    <lineage>
        <taxon>Eukaryota</taxon>
        <taxon>Fungi</taxon>
        <taxon>Dikarya</taxon>
        <taxon>Basidiomycota</taxon>
        <taxon>Ustilaginomycotina</taxon>
        <taxon>Ustilaginomycetes</taxon>
        <taxon>Ustilaginales</taxon>
        <taxon>Ustilaginaceae</taxon>
        <taxon>Pseudozyma</taxon>
    </lineage>
</organism>
<dbReference type="EMBL" id="KE361638">
    <property type="protein sequence ID" value="EPQ27712.1"/>
    <property type="molecule type" value="Genomic_DNA"/>
</dbReference>
<dbReference type="GeneID" id="19318950"/>
<keyword evidence="2" id="KW-0812">Transmembrane</keyword>